<dbReference type="Proteomes" id="UP001521137">
    <property type="component" value="Unassembled WGS sequence"/>
</dbReference>
<accession>A0ABS9DBD0</accession>
<evidence type="ECO:0000313" key="2">
    <source>
        <dbReference type="EMBL" id="MCF2950234.1"/>
    </source>
</evidence>
<dbReference type="EMBL" id="JAKGAS010000016">
    <property type="protein sequence ID" value="MCF2950234.1"/>
    <property type="molecule type" value="Genomic_DNA"/>
</dbReference>
<sequence>MKKKIRITLGCICAGFGVVFFILPGSIFVLILGLVMLSYDFPKARHLLKVCQKSMSSSARKLDSFLLKRKLRQ</sequence>
<feature type="transmembrane region" description="Helical" evidence="1">
    <location>
        <begin position="12"/>
        <end position="39"/>
    </location>
</feature>
<name>A0ABS9DBD0_9ALTE</name>
<keyword evidence="3" id="KW-1185">Reference proteome</keyword>
<comment type="caution">
    <text evidence="2">The sequence shown here is derived from an EMBL/GenBank/DDBJ whole genome shotgun (WGS) entry which is preliminary data.</text>
</comment>
<proteinExistence type="predicted"/>
<gene>
    <name evidence="2" type="ORF">L0668_19155</name>
</gene>
<evidence type="ECO:0000313" key="3">
    <source>
        <dbReference type="Proteomes" id="UP001521137"/>
    </source>
</evidence>
<reference evidence="2 3" key="1">
    <citation type="submission" date="2022-01" db="EMBL/GenBank/DDBJ databases">
        <title>Paraglaciecola sp. G1-23.</title>
        <authorList>
            <person name="Jin M.S."/>
            <person name="Han D.M."/>
            <person name="Kim H.M."/>
            <person name="Jeon C.O."/>
        </authorList>
    </citation>
    <scope>NUCLEOTIDE SEQUENCE [LARGE SCALE GENOMIC DNA]</scope>
    <source>
        <strain evidence="2 3">G1-23</strain>
    </source>
</reference>
<keyword evidence="1" id="KW-1133">Transmembrane helix</keyword>
<keyword evidence="1" id="KW-0812">Transmembrane</keyword>
<evidence type="ECO:0000256" key="1">
    <source>
        <dbReference type="SAM" id="Phobius"/>
    </source>
</evidence>
<keyword evidence="1" id="KW-0472">Membrane</keyword>
<dbReference type="RefSeq" id="WP_235314335.1">
    <property type="nucleotide sequence ID" value="NZ_JAKGAS010000016.1"/>
</dbReference>
<protein>
    <submittedName>
        <fullName evidence="2">Tellurium resistance protein TerC</fullName>
    </submittedName>
</protein>
<organism evidence="2 3">
    <name type="scientific">Paraglaciecola algarum</name>
    <dbReference type="NCBI Taxonomy" id="3050085"/>
    <lineage>
        <taxon>Bacteria</taxon>
        <taxon>Pseudomonadati</taxon>
        <taxon>Pseudomonadota</taxon>
        <taxon>Gammaproteobacteria</taxon>
        <taxon>Alteromonadales</taxon>
        <taxon>Alteromonadaceae</taxon>
        <taxon>Paraglaciecola</taxon>
    </lineage>
</organism>